<proteinExistence type="predicted"/>
<reference evidence="1" key="1">
    <citation type="submission" date="2014-09" db="EMBL/GenBank/DDBJ databases">
        <authorList>
            <person name="Magalhaes I.L.F."/>
            <person name="Oliveira U."/>
            <person name="Santos F.R."/>
            <person name="Vidigal T.H.D.A."/>
            <person name="Brescovit A.D."/>
            <person name="Santos A.J."/>
        </authorList>
    </citation>
    <scope>NUCLEOTIDE SEQUENCE</scope>
    <source>
        <tissue evidence="1">Shoot tissue taken approximately 20 cm above the soil surface</tissue>
    </source>
</reference>
<protein>
    <submittedName>
        <fullName evidence="1">Uncharacterized protein</fullName>
    </submittedName>
</protein>
<organism evidence="1">
    <name type="scientific">Arundo donax</name>
    <name type="common">Giant reed</name>
    <name type="synonym">Donax arundinaceus</name>
    <dbReference type="NCBI Taxonomy" id="35708"/>
    <lineage>
        <taxon>Eukaryota</taxon>
        <taxon>Viridiplantae</taxon>
        <taxon>Streptophyta</taxon>
        <taxon>Embryophyta</taxon>
        <taxon>Tracheophyta</taxon>
        <taxon>Spermatophyta</taxon>
        <taxon>Magnoliopsida</taxon>
        <taxon>Liliopsida</taxon>
        <taxon>Poales</taxon>
        <taxon>Poaceae</taxon>
        <taxon>PACMAD clade</taxon>
        <taxon>Arundinoideae</taxon>
        <taxon>Arundineae</taxon>
        <taxon>Arundo</taxon>
    </lineage>
</organism>
<dbReference type="AlphaFoldDB" id="A0A0A9A2S8"/>
<dbReference type="EMBL" id="GBRH01256543">
    <property type="protein sequence ID" value="JAD41352.1"/>
    <property type="molecule type" value="Transcribed_RNA"/>
</dbReference>
<name>A0A0A9A2S8_ARUDO</name>
<sequence>MYSSKNNTAQYYDFLTKLDIKAP</sequence>
<accession>A0A0A9A2S8</accession>
<reference evidence="1" key="2">
    <citation type="journal article" date="2015" name="Data Brief">
        <title>Shoot transcriptome of the giant reed, Arundo donax.</title>
        <authorList>
            <person name="Barrero R.A."/>
            <person name="Guerrero F.D."/>
            <person name="Moolhuijzen P."/>
            <person name="Goolsby J.A."/>
            <person name="Tidwell J."/>
            <person name="Bellgard S.E."/>
            <person name="Bellgard M.I."/>
        </authorList>
    </citation>
    <scope>NUCLEOTIDE SEQUENCE</scope>
    <source>
        <tissue evidence="1">Shoot tissue taken approximately 20 cm above the soil surface</tissue>
    </source>
</reference>
<evidence type="ECO:0000313" key="1">
    <source>
        <dbReference type="EMBL" id="JAD41352.1"/>
    </source>
</evidence>